<gene>
    <name evidence="8" type="primary">LOC102805401</name>
</gene>
<sequence>MKFEDILVILGDFGRYQQLQYFLICIPIMLCACNDMANTFLSASSDHYCRFDLVCEKDWMKQLSKAIYPLGSLFGTAVIGQLSDKFGRKPCFISSLLLLILVLLLTACAPVYAVFAVGQFFIGFLSAGICNVAFVLGLELVGPRKRDLAGMVILIFYACGYMMLAVFSKAVSGNWRQLELLLAILYIPFFSYYWLVPESVRWLMQQGRYRHAETILQNAAKMNKVTLPENVLEDEKQAQETLREEQEKGQKIKEFTVLDLMKTRNLRRNTIIIAINIFCNFLVYFGLSANTNVYSSNAYASFFVSGAVEVPAYLLSWFLLDRIGRRWLTCIFMLAAGLALILIVPVSNQSLNELVTILALFGKFCIAGSFGVIYIFAAEIFPTPARAAGLGFTASFGTLGSIAAPFVMLLGNYVWGPLPFLIFGVSSVIAGLLVLLLPETTGVPLPETLEEGEMFGKKSYLPSRDIGLQVDLPELDLSCPAGLGFTGSFGTLGGIAAPFVMLLANYVWGPLPFLIFGVSSVIAGLLVLLLPETTGVPLPETLEEGEMFGKKSYPPSRDIGLQVDLPELDLSCRR</sequence>
<organism evidence="7 8">
    <name type="scientific">Saccoglossus kowalevskii</name>
    <name type="common">Acorn worm</name>
    <dbReference type="NCBI Taxonomy" id="10224"/>
    <lineage>
        <taxon>Eukaryota</taxon>
        <taxon>Metazoa</taxon>
        <taxon>Hemichordata</taxon>
        <taxon>Enteropneusta</taxon>
        <taxon>Harrimaniidae</taxon>
        <taxon>Saccoglossus</taxon>
    </lineage>
</organism>
<feature type="transmembrane region" description="Helical" evidence="5">
    <location>
        <begin position="389"/>
        <end position="411"/>
    </location>
</feature>
<feature type="transmembrane region" description="Helical" evidence="5">
    <location>
        <begin position="270"/>
        <end position="287"/>
    </location>
</feature>
<dbReference type="Proteomes" id="UP000694865">
    <property type="component" value="Unplaced"/>
</dbReference>
<dbReference type="Pfam" id="PF00083">
    <property type="entry name" value="Sugar_tr"/>
    <property type="match status" value="1"/>
</dbReference>
<feature type="transmembrane region" description="Helical" evidence="5">
    <location>
        <begin position="121"/>
        <end position="141"/>
    </location>
</feature>
<keyword evidence="3 5" id="KW-1133">Transmembrane helix</keyword>
<evidence type="ECO:0000313" key="8">
    <source>
        <dbReference type="RefSeq" id="XP_006811514.1"/>
    </source>
</evidence>
<dbReference type="CDD" id="cd17317">
    <property type="entry name" value="MFS_SLC22"/>
    <property type="match status" value="1"/>
</dbReference>
<dbReference type="SUPFAM" id="SSF103473">
    <property type="entry name" value="MFS general substrate transporter"/>
    <property type="match status" value="2"/>
</dbReference>
<feature type="transmembrane region" description="Helical" evidence="5">
    <location>
        <begin position="417"/>
        <end position="437"/>
    </location>
</feature>
<feature type="transmembrane region" description="Helical" evidence="5">
    <location>
        <begin position="354"/>
        <end position="377"/>
    </location>
</feature>
<dbReference type="PROSITE" id="PS50850">
    <property type="entry name" value="MFS"/>
    <property type="match status" value="1"/>
</dbReference>
<feature type="transmembrane region" description="Helical" evidence="5">
    <location>
        <begin position="299"/>
        <end position="320"/>
    </location>
</feature>
<feature type="transmembrane region" description="Helical" evidence="5">
    <location>
        <begin position="180"/>
        <end position="196"/>
    </location>
</feature>
<dbReference type="InterPro" id="IPR020846">
    <property type="entry name" value="MFS_dom"/>
</dbReference>
<accession>A0ABM0LUS3</accession>
<feature type="domain" description="Major facilitator superfamily (MFS) profile" evidence="6">
    <location>
        <begin position="1"/>
        <end position="442"/>
    </location>
</feature>
<feature type="transmembrane region" description="Helical" evidence="5">
    <location>
        <begin position="327"/>
        <end position="348"/>
    </location>
</feature>
<feature type="transmembrane region" description="Helical" evidence="5">
    <location>
        <begin position="483"/>
        <end position="504"/>
    </location>
</feature>
<evidence type="ECO:0000256" key="5">
    <source>
        <dbReference type="SAM" id="Phobius"/>
    </source>
</evidence>
<dbReference type="RefSeq" id="XP_006811514.1">
    <property type="nucleotide sequence ID" value="XM_006811451.1"/>
</dbReference>
<evidence type="ECO:0000259" key="6">
    <source>
        <dbReference type="PROSITE" id="PS50850"/>
    </source>
</evidence>
<feature type="transmembrane region" description="Helical" evidence="5">
    <location>
        <begin position="66"/>
        <end position="83"/>
    </location>
</feature>
<feature type="transmembrane region" description="Helical" evidence="5">
    <location>
        <begin position="21"/>
        <end position="41"/>
    </location>
</feature>
<keyword evidence="7" id="KW-1185">Reference proteome</keyword>
<dbReference type="InterPro" id="IPR005829">
    <property type="entry name" value="Sugar_transporter_CS"/>
</dbReference>
<reference evidence="8" key="1">
    <citation type="submission" date="2025-08" db="UniProtKB">
        <authorList>
            <consortium name="RefSeq"/>
        </authorList>
    </citation>
    <scope>IDENTIFICATION</scope>
    <source>
        <tissue evidence="8">Testes</tissue>
    </source>
</reference>
<feature type="transmembrane region" description="Helical" evidence="5">
    <location>
        <begin position="510"/>
        <end position="530"/>
    </location>
</feature>
<dbReference type="Gene3D" id="1.20.1250.20">
    <property type="entry name" value="MFS general substrate transporter like domains"/>
    <property type="match status" value="2"/>
</dbReference>
<evidence type="ECO:0000313" key="7">
    <source>
        <dbReference type="Proteomes" id="UP000694865"/>
    </source>
</evidence>
<dbReference type="GeneID" id="102805401"/>
<name>A0ABM0LUS3_SACKO</name>
<evidence type="ECO:0000256" key="1">
    <source>
        <dbReference type="ARBA" id="ARBA00004141"/>
    </source>
</evidence>
<comment type="subcellular location">
    <subcellularLocation>
        <location evidence="1">Membrane</location>
        <topology evidence="1">Multi-pass membrane protein</topology>
    </subcellularLocation>
</comment>
<feature type="transmembrane region" description="Helical" evidence="5">
    <location>
        <begin position="95"/>
        <end position="115"/>
    </location>
</feature>
<keyword evidence="2 5" id="KW-0812">Transmembrane</keyword>
<feature type="transmembrane region" description="Helical" evidence="5">
    <location>
        <begin position="148"/>
        <end position="168"/>
    </location>
</feature>
<keyword evidence="4 5" id="KW-0472">Membrane</keyword>
<evidence type="ECO:0000256" key="4">
    <source>
        <dbReference type="ARBA" id="ARBA00023136"/>
    </source>
</evidence>
<dbReference type="PROSITE" id="PS00216">
    <property type="entry name" value="SUGAR_TRANSPORT_1"/>
    <property type="match status" value="1"/>
</dbReference>
<dbReference type="InterPro" id="IPR036259">
    <property type="entry name" value="MFS_trans_sf"/>
</dbReference>
<dbReference type="PANTHER" id="PTHR24064">
    <property type="entry name" value="SOLUTE CARRIER FAMILY 22 MEMBER"/>
    <property type="match status" value="1"/>
</dbReference>
<evidence type="ECO:0000256" key="2">
    <source>
        <dbReference type="ARBA" id="ARBA00022692"/>
    </source>
</evidence>
<dbReference type="PROSITE" id="PS51257">
    <property type="entry name" value="PROKAR_LIPOPROTEIN"/>
    <property type="match status" value="1"/>
</dbReference>
<dbReference type="InterPro" id="IPR005828">
    <property type="entry name" value="MFS_sugar_transport-like"/>
</dbReference>
<evidence type="ECO:0000256" key="3">
    <source>
        <dbReference type="ARBA" id="ARBA00022989"/>
    </source>
</evidence>
<proteinExistence type="predicted"/>
<protein>
    <submittedName>
        <fullName evidence="8">Organic cation transporter protein-like</fullName>
    </submittedName>
</protein>